<organism evidence="1">
    <name type="scientific">marine sediment metagenome</name>
    <dbReference type="NCBI Taxonomy" id="412755"/>
    <lineage>
        <taxon>unclassified sequences</taxon>
        <taxon>metagenomes</taxon>
        <taxon>ecological metagenomes</taxon>
    </lineage>
</organism>
<proteinExistence type="predicted"/>
<sequence length="79" mass="9561">VIDFNQVTEELGKLNLPAKMTEYYQRMWDLELRSRSNKPTKSELMAFLRKEVINRDTWHTEMQGLGYPERYISWYAETI</sequence>
<dbReference type="EMBL" id="BARU01028449">
    <property type="protein sequence ID" value="GAH70753.1"/>
    <property type="molecule type" value="Genomic_DNA"/>
</dbReference>
<gene>
    <name evidence="1" type="ORF">S03H2_45404</name>
</gene>
<protein>
    <submittedName>
        <fullName evidence="1">Uncharacterized protein</fullName>
    </submittedName>
</protein>
<dbReference type="AlphaFoldDB" id="X1JLU8"/>
<comment type="caution">
    <text evidence="1">The sequence shown here is derived from an EMBL/GenBank/DDBJ whole genome shotgun (WGS) entry which is preliminary data.</text>
</comment>
<evidence type="ECO:0000313" key="1">
    <source>
        <dbReference type="EMBL" id="GAH70753.1"/>
    </source>
</evidence>
<accession>X1JLU8</accession>
<reference evidence="1" key="1">
    <citation type="journal article" date="2014" name="Front. Microbiol.">
        <title>High frequency of phylogenetically diverse reductive dehalogenase-homologous genes in deep subseafloor sedimentary metagenomes.</title>
        <authorList>
            <person name="Kawai M."/>
            <person name="Futagami T."/>
            <person name="Toyoda A."/>
            <person name="Takaki Y."/>
            <person name="Nishi S."/>
            <person name="Hori S."/>
            <person name="Arai W."/>
            <person name="Tsubouchi T."/>
            <person name="Morono Y."/>
            <person name="Uchiyama I."/>
            <person name="Ito T."/>
            <person name="Fujiyama A."/>
            <person name="Inagaki F."/>
            <person name="Takami H."/>
        </authorList>
    </citation>
    <scope>NUCLEOTIDE SEQUENCE</scope>
    <source>
        <strain evidence="1">Expedition CK06-06</strain>
    </source>
</reference>
<name>X1JLU8_9ZZZZ</name>
<feature type="non-terminal residue" evidence="1">
    <location>
        <position position="1"/>
    </location>
</feature>